<keyword evidence="2" id="KW-0694">RNA-binding</keyword>
<name>M8B5G0_TRIUA</name>
<dbReference type="SMART" id="SM00358">
    <property type="entry name" value="DSRM"/>
    <property type="match status" value="2"/>
</dbReference>
<dbReference type="PANTHER" id="PTHR14950:SF49">
    <property type="entry name" value="RIBONUCLEASE 3-LIKE PROTEIN 2-RELATED"/>
    <property type="match status" value="1"/>
</dbReference>
<reference evidence="3" key="1">
    <citation type="journal article" date="2013" name="Nature">
        <title>Draft genome of the wheat A-genome progenitor Triticum urartu.</title>
        <authorList>
            <person name="Ling H.Q."/>
            <person name="Zhao S."/>
            <person name="Liu D."/>
            <person name="Wang J."/>
            <person name="Sun H."/>
            <person name="Zhang C."/>
            <person name="Fan H."/>
            <person name="Li D."/>
            <person name="Dong L."/>
            <person name="Tao Y."/>
            <person name="Gao C."/>
            <person name="Wu H."/>
            <person name="Li Y."/>
            <person name="Cui Y."/>
            <person name="Guo X."/>
            <person name="Zheng S."/>
            <person name="Wang B."/>
            <person name="Yu K."/>
            <person name="Liang Q."/>
            <person name="Yang W."/>
            <person name="Lou X."/>
            <person name="Chen J."/>
            <person name="Feng M."/>
            <person name="Jian J."/>
            <person name="Zhang X."/>
            <person name="Luo G."/>
            <person name="Jiang Y."/>
            <person name="Liu J."/>
            <person name="Wang Z."/>
            <person name="Sha Y."/>
            <person name="Zhang B."/>
            <person name="Wu H."/>
            <person name="Tang D."/>
            <person name="Shen Q."/>
            <person name="Xue P."/>
            <person name="Zou S."/>
            <person name="Wang X."/>
            <person name="Liu X."/>
            <person name="Wang F."/>
            <person name="Yang Y."/>
            <person name="An X."/>
            <person name="Dong Z."/>
            <person name="Zhang K."/>
            <person name="Zhang X."/>
            <person name="Luo M.C."/>
            <person name="Dvorak J."/>
            <person name="Tong Y."/>
            <person name="Wang J."/>
            <person name="Yang H."/>
            <person name="Li Z."/>
            <person name="Wang D."/>
            <person name="Zhang A."/>
            <person name="Wang J."/>
        </authorList>
    </citation>
    <scope>NUCLEOTIDE SEQUENCE</scope>
</reference>
<evidence type="ECO:0000256" key="1">
    <source>
        <dbReference type="ARBA" id="ARBA00022801"/>
    </source>
</evidence>
<dbReference type="CDD" id="cd00593">
    <property type="entry name" value="RIBOc"/>
    <property type="match status" value="1"/>
</dbReference>
<dbReference type="PANTHER" id="PTHR14950">
    <property type="entry name" value="DICER-RELATED"/>
    <property type="match status" value="1"/>
</dbReference>
<dbReference type="InterPro" id="IPR000999">
    <property type="entry name" value="RNase_III_dom"/>
</dbReference>
<dbReference type="AlphaFoldDB" id="M8B5G0"/>
<dbReference type="eggNOG" id="KOG0701">
    <property type="taxonomic scope" value="Eukaryota"/>
</dbReference>
<dbReference type="SUPFAM" id="SSF69065">
    <property type="entry name" value="RNase III domain-like"/>
    <property type="match status" value="1"/>
</dbReference>
<dbReference type="GO" id="GO:0005634">
    <property type="term" value="C:nucleus"/>
    <property type="evidence" value="ECO:0007669"/>
    <property type="project" value="TreeGrafter"/>
</dbReference>
<dbReference type="STRING" id="4572.M8B5G0"/>
<dbReference type="Gene3D" id="1.10.1520.10">
    <property type="entry name" value="Ribonuclease III domain"/>
    <property type="match status" value="1"/>
</dbReference>
<dbReference type="Pfam" id="PF00035">
    <property type="entry name" value="dsrm"/>
    <property type="match status" value="1"/>
</dbReference>
<dbReference type="InterPro" id="IPR014720">
    <property type="entry name" value="dsRBD_dom"/>
</dbReference>
<dbReference type="Pfam" id="PF00636">
    <property type="entry name" value="Ribonuclease_3"/>
    <property type="match status" value="1"/>
</dbReference>
<dbReference type="SMART" id="SM00535">
    <property type="entry name" value="RIBOc"/>
    <property type="match status" value="1"/>
</dbReference>
<dbReference type="GO" id="GO:0005737">
    <property type="term" value="C:cytoplasm"/>
    <property type="evidence" value="ECO:0007669"/>
    <property type="project" value="TreeGrafter"/>
</dbReference>
<accession>M8B5G0</accession>
<keyword evidence="1" id="KW-0378">Hydrolase</keyword>
<dbReference type="GO" id="GO:0003723">
    <property type="term" value="F:RNA binding"/>
    <property type="evidence" value="ECO:0007669"/>
    <property type="project" value="UniProtKB-UniRule"/>
</dbReference>
<evidence type="ECO:0000313" key="3">
    <source>
        <dbReference type="EMBL" id="EMS68879.1"/>
    </source>
</evidence>
<dbReference type="Gene3D" id="3.30.160.20">
    <property type="match status" value="2"/>
</dbReference>
<dbReference type="PROSITE" id="PS00517">
    <property type="entry name" value="RNASE_3_1"/>
    <property type="match status" value="1"/>
</dbReference>
<dbReference type="InterPro" id="IPR036389">
    <property type="entry name" value="RNase_III_sf"/>
</dbReference>
<dbReference type="SUPFAM" id="SSF54768">
    <property type="entry name" value="dsRNA-binding domain-like"/>
    <property type="match status" value="2"/>
</dbReference>
<dbReference type="PROSITE" id="PS50142">
    <property type="entry name" value="RNASE_3_2"/>
    <property type="match status" value="1"/>
</dbReference>
<evidence type="ECO:0000256" key="2">
    <source>
        <dbReference type="ARBA" id="ARBA00022884"/>
    </source>
</evidence>
<dbReference type="GO" id="GO:0004525">
    <property type="term" value="F:ribonuclease III activity"/>
    <property type="evidence" value="ECO:0007669"/>
    <property type="project" value="InterPro"/>
</dbReference>
<gene>
    <name evidence="3" type="ORF">TRIUR3_12525</name>
</gene>
<dbReference type="Pfam" id="PF14709">
    <property type="entry name" value="DND1_DSRM"/>
    <property type="match status" value="1"/>
</dbReference>
<dbReference type="EMBL" id="KD000410">
    <property type="protein sequence ID" value="EMS68879.1"/>
    <property type="molecule type" value="Genomic_DNA"/>
</dbReference>
<dbReference type="GO" id="GO:0030422">
    <property type="term" value="P:siRNA processing"/>
    <property type="evidence" value="ECO:0007669"/>
    <property type="project" value="TreeGrafter"/>
</dbReference>
<dbReference type="PROSITE" id="PS50137">
    <property type="entry name" value="DS_RBD"/>
    <property type="match status" value="2"/>
</dbReference>
<organism evidence="3">
    <name type="scientific">Triticum urartu</name>
    <name type="common">Red wild einkorn</name>
    <name type="synonym">Crithodium urartu</name>
    <dbReference type="NCBI Taxonomy" id="4572"/>
    <lineage>
        <taxon>Eukaryota</taxon>
        <taxon>Viridiplantae</taxon>
        <taxon>Streptophyta</taxon>
        <taxon>Embryophyta</taxon>
        <taxon>Tracheophyta</taxon>
        <taxon>Spermatophyta</taxon>
        <taxon>Magnoliopsida</taxon>
        <taxon>Liliopsida</taxon>
        <taxon>Poales</taxon>
        <taxon>Poaceae</taxon>
        <taxon>BOP clade</taxon>
        <taxon>Pooideae</taxon>
        <taxon>Triticodae</taxon>
        <taxon>Triticeae</taxon>
        <taxon>Triticinae</taxon>
        <taxon>Triticum</taxon>
    </lineage>
</organism>
<dbReference type="OMA" id="YFFAQIN"/>
<sequence>MTSQLVRAQHTIAIFCFPYFFAQINLVAASAIQLKLPWKVTIVQVRDAAVDHIEEVDDESEEELAEARHWNLGDAATRRASFGAAVRRREQRSDGAAVCEENQGQASEGCARDVQDSILWMDEIVWFSAFRAFIESFAGGAAGSYQRLEFVGDAALGLAFSNFLYLTNPTVGPGALSTLRAANISTEKLARVAVRHDLYPLLRRNCPRLDLLVGQFIQSVKQELEDDLGTTPYGGTVFKAPKVLADIVEAIAAAVYVDCNFDLEKLWKVTRFLFEPIVTAETIDEQPVSTLHELCQKHGKDIKFKTWQKGGTAVVNVFVGGALVGMGSSEQMVIAKLNATRDALSKLLGGGNQQVLTTGVGHGSGVEVGELRECKQKLIEQCSRKHWPKPIFKLEKTDGPAHDRTFVYSVQVETQGGIWLTLGEPMSRVKDAENSGAQKILEHLLKL</sequence>
<proteinExistence type="predicted"/>
<protein>
    <submittedName>
        <fullName evidence="3">Ribonuclease 3-like protein 2</fullName>
    </submittedName>
</protein>